<feature type="non-terminal residue" evidence="5">
    <location>
        <position position="683"/>
    </location>
</feature>
<evidence type="ECO:0000256" key="2">
    <source>
        <dbReference type="ARBA" id="ARBA00023157"/>
    </source>
</evidence>
<protein>
    <submittedName>
        <fullName evidence="5">Cytokine receptor-like protein</fullName>
    </submittedName>
</protein>
<dbReference type="Pfam" id="PF00041">
    <property type="entry name" value="fn3"/>
    <property type="match status" value="1"/>
</dbReference>
<dbReference type="AlphaFoldDB" id="A0A1Y3B8R5"/>
<dbReference type="SMART" id="SM00060">
    <property type="entry name" value="FN3"/>
    <property type="match status" value="4"/>
</dbReference>
<feature type="domain" description="Ig-like" evidence="3">
    <location>
        <begin position="1"/>
        <end position="85"/>
    </location>
</feature>
<reference evidence="5 6" key="1">
    <citation type="submission" date="2017-03" db="EMBL/GenBank/DDBJ databases">
        <title>Genome Survey of Euroglyphus maynei.</title>
        <authorList>
            <person name="Arlian L.G."/>
            <person name="Morgan M.S."/>
            <person name="Rider S.D."/>
        </authorList>
    </citation>
    <scope>NUCLEOTIDE SEQUENCE [LARGE SCALE GENOMIC DNA]</scope>
    <source>
        <strain evidence="5">Arlian Lab</strain>
        <tissue evidence="5">Whole body</tissue>
    </source>
</reference>
<evidence type="ECO:0000256" key="1">
    <source>
        <dbReference type="ARBA" id="ARBA00022737"/>
    </source>
</evidence>
<organism evidence="5 6">
    <name type="scientific">Euroglyphus maynei</name>
    <name type="common">Mayne's house dust mite</name>
    <dbReference type="NCBI Taxonomy" id="6958"/>
    <lineage>
        <taxon>Eukaryota</taxon>
        <taxon>Metazoa</taxon>
        <taxon>Ecdysozoa</taxon>
        <taxon>Arthropoda</taxon>
        <taxon>Chelicerata</taxon>
        <taxon>Arachnida</taxon>
        <taxon>Acari</taxon>
        <taxon>Acariformes</taxon>
        <taxon>Sarcoptiformes</taxon>
        <taxon>Astigmata</taxon>
        <taxon>Psoroptidia</taxon>
        <taxon>Analgoidea</taxon>
        <taxon>Pyroglyphidae</taxon>
        <taxon>Pyroglyphinae</taxon>
        <taxon>Euroglyphus</taxon>
    </lineage>
</organism>
<keyword evidence="2" id="KW-1015">Disulfide bond</keyword>
<dbReference type="EMBL" id="MUJZ01040957">
    <property type="protein sequence ID" value="OTF75645.1"/>
    <property type="molecule type" value="Genomic_DNA"/>
</dbReference>
<keyword evidence="5" id="KW-0675">Receptor</keyword>
<dbReference type="InterPro" id="IPR003961">
    <property type="entry name" value="FN3_dom"/>
</dbReference>
<dbReference type="OrthoDB" id="6513570at2759"/>
<name>A0A1Y3B8R5_EURMA</name>
<dbReference type="InterPro" id="IPR036116">
    <property type="entry name" value="FN3_sf"/>
</dbReference>
<gene>
    <name evidence="5" type="ORF">BLA29_002098</name>
</gene>
<dbReference type="PANTHER" id="PTHR24051">
    <property type="entry name" value="SUSHI DOMAIN-CONTAINING PROTEIN 1"/>
    <property type="match status" value="1"/>
</dbReference>
<dbReference type="InterPro" id="IPR007110">
    <property type="entry name" value="Ig-like_dom"/>
</dbReference>
<feature type="domain" description="Fibronectin type-III" evidence="4">
    <location>
        <begin position="587"/>
        <end position="683"/>
    </location>
</feature>
<dbReference type="SUPFAM" id="SSF49265">
    <property type="entry name" value="Fibronectin type III"/>
    <property type="match status" value="2"/>
</dbReference>
<dbReference type="PROSITE" id="PS50853">
    <property type="entry name" value="FN3"/>
    <property type="match status" value="2"/>
</dbReference>
<dbReference type="PROSITE" id="PS50835">
    <property type="entry name" value="IG_LIKE"/>
    <property type="match status" value="1"/>
</dbReference>
<dbReference type="Gene3D" id="2.60.40.10">
    <property type="entry name" value="Immunoglobulins"/>
    <property type="match status" value="5"/>
</dbReference>
<evidence type="ECO:0000313" key="6">
    <source>
        <dbReference type="Proteomes" id="UP000194236"/>
    </source>
</evidence>
<evidence type="ECO:0000259" key="3">
    <source>
        <dbReference type="PROSITE" id="PS50835"/>
    </source>
</evidence>
<evidence type="ECO:0000259" key="4">
    <source>
        <dbReference type="PROSITE" id="PS50853"/>
    </source>
</evidence>
<keyword evidence="6" id="KW-1185">Reference proteome</keyword>
<proteinExistence type="predicted"/>
<feature type="non-terminal residue" evidence="5">
    <location>
        <position position="1"/>
    </location>
</feature>
<dbReference type="Proteomes" id="UP000194236">
    <property type="component" value="Unassembled WGS sequence"/>
</dbReference>
<comment type="caution">
    <text evidence="5">The sequence shown here is derived from an EMBL/GenBank/DDBJ whole genome shotgun (WGS) entry which is preliminary data.</text>
</comment>
<feature type="domain" description="Fibronectin type-III" evidence="4">
    <location>
        <begin position="486"/>
        <end position="583"/>
    </location>
</feature>
<keyword evidence="1" id="KW-0677">Repeat</keyword>
<dbReference type="CDD" id="cd00063">
    <property type="entry name" value="FN3"/>
    <property type="match status" value="2"/>
</dbReference>
<dbReference type="InterPro" id="IPR013783">
    <property type="entry name" value="Ig-like_fold"/>
</dbReference>
<sequence>LVPPRAVVELGKELSFNCTIKKELIDNGTINISRVFFAQNEFPIDQRFVTIIDPYTAQLSIKNVSFDDFGDYSCKFNDTHGKTIPICYSDGLVGKKACGNSYEENNKQYCFWNTSHDLSLHNDRYYLLLVGNNSLGLNGQSYVYDQASVAKLPPPRIKPKSERFFNGLLKWNAPENVLLDEKLKNRIQYKILVIDMYNNTIREIDYNPNEHNKKFNHNNINKKSSMPKNVNVSLEIHDLRPFTPYRFNISCKVDDPNNPNWSDMISVDIWTEPKIPVISPVIVNHSFESVELSKNQRKVVIYWKPIANEEKNGPDFGYFVAYSAEDDDQDYWINQTTSHPNISLTLRSDVDYFFKIYSKNSIGVCNNYSSFVLPATRKILWNNASNVLESKINVFLFPNGSYKMNWTSINESIIKDYTLFWCVAMNGQCLDRVQWKSMHEKHSHLHLPDLPDIHHEYKFGIAYNSGNHQTTGIIWAKCLVNMKTKKIDGIIISISDIKADSVVVKWQLTCEAQLALVDKFEIQYWQNANITRSLSEYKTKFYQNRDKNQYLLTGLEPGTKYKITVGIPFLLESNPIEIQTQSGVPPSPQGFSCELIDGTEFVLHWLPPETRATTSTDIHRYELEMTGPSLLFKEFQIKHEESCRSGQFCNFTVKNLAGKLRPFSNYSFNLRACNRKHCSTEVQ</sequence>
<evidence type="ECO:0000313" key="5">
    <source>
        <dbReference type="EMBL" id="OTF75645.1"/>
    </source>
</evidence>
<dbReference type="InterPro" id="IPR036179">
    <property type="entry name" value="Ig-like_dom_sf"/>
</dbReference>
<dbReference type="InterPro" id="IPR051622">
    <property type="entry name" value="R-tyr_protein_phosphatases"/>
</dbReference>
<dbReference type="PANTHER" id="PTHR24051:SF9">
    <property type="entry name" value="FIBRONECTIN TYPE-III DOMAIN-CONTAINING PROTEIN"/>
    <property type="match status" value="1"/>
</dbReference>
<dbReference type="SUPFAM" id="SSF48726">
    <property type="entry name" value="Immunoglobulin"/>
    <property type="match status" value="1"/>
</dbReference>
<accession>A0A1Y3B8R5</accession>